<organism evidence="1">
    <name type="scientific">bioreactor metagenome</name>
    <dbReference type="NCBI Taxonomy" id="1076179"/>
    <lineage>
        <taxon>unclassified sequences</taxon>
        <taxon>metagenomes</taxon>
        <taxon>ecological metagenomes</taxon>
    </lineage>
</organism>
<sequence length="159" mass="18106">MVFVCLNELVRMGANHGDFSVRDRIRIGRKHVGRILVLRNRVDDVEPCQPVGVHFLVKLVTEFVVVDRAVRFVGHAPHENIFHIPEFQHHGYPMIDHFIRDPAVNLEIIRGQDGIDSGAGTCVDDVFRGNLFCLPRFPEGNVPGFQTAELPQIREICFR</sequence>
<proteinExistence type="predicted"/>
<dbReference type="EMBL" id="VSSQ01066039">
    <property type="protein sequence ID" value="MPN18659.1"/>
    <property type="molecule type" value="Genomic_DNA"/>
</dbReference>
<name>A0A645FYE6_9ZZZZ</name>
<evidence type="ECO:0000313" key="1">
    <source>
        <dbReference type="EMBL" id="MPN18659.1"/>
    </source>
</evidence>
<reference evidence="1" key="1">
    <citation type="submission" date="2019-08" db="EMBL/GenBank/DDBJ databases">
        <authorList>
            <person name="Kucharzyk K."/>
            <person name="Murdoch R.W."/>
            <person name="Higgins S."/>
            <person name="Loffler F."/>
        </authorList>
    </citation>
    <scope>NUCLEOTIDE SEQUENCE</scope>
</reference>
<dbReference type="AlphaFoldDB" id="A0A645FYE6"/>
<protein>
    <submittedName>
        <fullName evidence="1">Uncharacterized protein</fullName>
    </submittedName>
</protein>
<gene>
    <name evidence="1" type="ORF">SDC9_166022</name>
</gene>
<accession>A0A645FYE6</accession>
<comment type="caution">
    <text evidence="1">The sequence shown here is derived from an EMBL/GenBank/DDBJ whole genome shotgun (WGS) entry which is preliminary data.</text>
</comment>